<name>A0AAW0B7L8_9AGAR</name>
<evidence type="ECO:0000256" key="1">
    <source>
        <dbReference type="SAM" id="Coils"/>
    </source>
</evidence>
<organism evidence="2 3">
    <name type="scientific">Paramarasmius palmivorus</name>
    <dbReference type="NCBI Taxonomy" id="297713"/>
    <lineage>
        <taxon>Eukaryota</taxon>
        <taxon>Fungi</taxon>
        <taxon>Dikarya</taxon>
        <taxon>Basidiomycota</taxon>
        <taxon>Agaricomycotina</taxon>
        <taxon>Agaricomycetes</taxon>
        <taxon>Agaricomycetidae</taxon>
        <taxon>Agaricales</taxon>
        <taxon>Marasmiineae</taxon>
        <taxon>Marasmiaceae</taxon>
        <taxon>Paramarasmius</taxon>
    </lineage>
</organism>
<keyword evidence="1" id="KW-0175">Coiled coil</keyword>
<keyword evidence="3" id="KW-1185">Reference proteome</keyword>
<accession>A0AAW0B7L8</accession>
<reference evidence="2 3" key="1">
    <citation type="submission" date="2024-01" db="EMBL/GenBank/DDBJ databases">
        <title>A draft genome for a cacao thread blight-causing isolate of Paramarasmius palmivorus.</title>
        <authorList>
            <person name="Baruah I.K."/>
            <person name="Bukari Y."/>
            <person name="Amoako-Attah I."/>
            <person name="Meinhardt L.W."/>
            <person name="Bailey B.A."/>
            <person name="Cohen S.P."/>
        </authorList>
    </citation>
    <scope>NUCLEOTIDE SEQUENCE [LARGE SCALE GENOMIC DNA]</scope>
    <source>
        <strain evidence="2 3">GH-12</strain>
    </source>
</reference>
<feature type="coiled-coil region" evidence="1">
    <location>
        <begin position="134"/>
        <end position="168"/>
    </location>
</feature>
<gene>
    <name evidence="2" type="ORF">VNI00_017143</name>
</gene>
<dbReference type="AlphaFoldDB" id="A0AAW0B7L8"/>
<comment type="caution">
    <text evidence="2">The sequence shown here is derived from an EMBL/GenBank/DDBJ whole genome shotgun (WGS) entry which is preliminary data.</text>
</comment>
<dbReference type="Proteomes" id="UP001383192">
    <property type="component" value="Unassembled WGS sequence"/>
</dbReference>
<evidence type="ECO:0000313" key="2">
    <source>
        <dbReference type="EMBL" id="KAK7021915.1"/>
    </source>
</evidence>
<dbReference type="EMBL" id="JAYKXP010000158">
    <property type="protein sequence ID" value="KAK7021915.1"/>
    <property type="molecule type" value="Genomic_DNA"/>
</dbReference>
<proteinExistence type="predicted"/>
<sequence length="175" mass="20070">MLKDISQPSTKSKQRNWLVIPEANLYIPQFTPVPDQVLHYPFTDTIHTSINAQLPIQQPEFLSEPAIPSQPSSSQLPTPLSTFQALLSHSQIVLGPPITLANLTDSRAAQEQLAQLRKDVPAHSMWLIQQRKPENEEEKHQKEKERELEQLKLELEATDEVMQLIHQKLESMDHF</sequence>
<protein>
    <submittedName>
        <fullName evidence="2">Uncharacterized protein</fullName>
    </submittedName>
</protein>
<evidence type="ECO:0000313" key="3">
    <source>
        <dbReference type="Proteomes" id="UP001383192"/>
    </source>
</evidence>